<keyword evidence="4" id="KW-1185">Reference proteome</keyword>
<reference evidence="3 4" key="1">
    <citation type="submission" date="2016-03" db="EMBL/GenBank/DDBJ databases">
        <authorList>
            <person name="Ploux O."/>
        </authorList>
    </citation>
    <scope>NUCLEOTIDE SEQUENCE [LARGE SCALE GENOMIC DNA]</scope>
    <source>
        <strain evidence="3 4">UAMH 11012</strain>
    </source>
</reference>
<dbReference type="AlphaFoldDB" id="A0A1L7XX65"/>
<name>A0A1L7XX65_9HELO</name>
<feature type="transmembrane region" description="Helical" evidence="2">
    <location>
        <begin position="490"/>
        <end position="514"/>
    </location>
</feature>
<accession>A0A1L7XX65</accession>
<evidence type="ECO:0000313" key="3">
    <source>
        <dbReference type="EMBL" id="CZR69579.1"/>
    </source>
</evidence>
<feature type="transmembrane region" description="Helical" evidence="2">
    <location>
        <begin position="146"/>
        <end position="166"/>
    </location>
</feature>
<sequence length="599" mass="65855">MAFLRGLQTRSTAVGTKNQPPFIKLSSQDDTPTLASTASRLDDPICLGRPTRKSTFQTIDFCVVFGSFACLAIAISMVTPRLSLAWQLGFDNQIIVIGFLLGIMNLALKKLTPTLLLLIEARWGHSTLQNYDAILRNTLSAPHTGVIWRLSIFFFLLLPLVLSVGYKRFTGGTSSNVIANPFSGRYGLAAPPLGDYNAMNNSVYFSINANVPFMAASANDSIPPPIIPTAYGSNTLLLDNSSAAILDMPLPGYVSSIQQSLAGSDFWKVSATVNASVARYNSSVETLRNKSDPFFNNTLKAANAGGQKFATFFEFNAWALGWLPGKPTVQDGHFVLVGHYFWNDIFWDDYISNPADPKFISFQSKARMFNMRRERCAGTWQINRTAVVLLNGFCSGIPTNQTAIASFQEIPFPLDTLPVLAHSIESYSADRKKSPWLLPAFATSVATSYWARWLFMLSGIKEEGEFDSELNYPPRDEYIESTTTTLDATWLLYVLLAVQPVLTLLMFLFSALLYHTPIGNGFGVVAIMSGIDKDSLNLLSGAAFSGDLEKPVKLNISVVNKADDIDGKGIATSQLGQINYTIDGSSDDRQRIEQQRVYV</sequence>
<evidence type="ECO:0000256" key="1">
    <source>
        <dbReference type="SAM" id="MobiDB-lite"/>
    </source>
</evidence>
<feature type="transmembrane region" description="Helical" evidence="2">
    <location>
        <begin position="58"/>
        <end position="78"/>
    </location>
</feature>
<dbReference type="OrthoDB" id="5420013at2759"/>
<keyword evidence="2" id="KW-0472">Membrane</keyword>
<keyword evidence="2" id="KW-1133">Transmembrane helix</keyword>
<feature type="region of interest" description="Disordered" evidence="1">
    <location>
        <begin position="14"/>
        <end position="36"/>
    </location>
</feature>
<dbReference type="Proteomes" id="UP000184330">
    <property type="component" value="Unassembled WGS sequence"/>
</dbReference>
<gene>
    <name evidence="3" type="ORF">PAC_19479</name>
</gene>
<evidence type="ECO:0000256" key="2">
    <source>
        <dbReference type="SAM" id="Phobius"/>
    </source>
</evidence>
<proteinExistence type="predicted"/>
<organism evidence="3 4">
    <name type="scientific">Phialocephala subalpina</name>
    <dbReference type="NCBI Taxonomy" id="576137"/>
    <lineage>
        <taxon>Eukaryota</taxon>
        <taxon>Fungi</taxon>
        <taxon>Dikarya</taxon>
        <taxon>Ascomycota</taxon>
        <taxon>Pezizomycotina</taxon>
        <taxon>Leotiomycetes</taxon>
        <taxon>Helotiales</taxon>
        <taxon>Mollisiaceae</taxon>
        <taxon>Phialocephala</taxon>
        <taxon>Phialocephala fortinii species complex</taxon>
    </lineage>
</organism>
<dbReference type="EMBL" id="FJOG01000074">
    <property type="protein sequence ID" value="CZR69579.1"/>
    <property type="molecule type" value="Genomic_DNA"/>
</dbReference>
<evidence type="ECO:0000313" key="4">
    <source>
        <dbReference type="Proteomes" id="UP000184330"/>
    </source>
</evidence>
<protein>
    <submittedName>
        <fullName evidence="3">Uncharacterized protein</fullName>
    </submittedName>
</protein>
<keyword evidence="2" id="KW-0812">Transmembrane</keyword>